<dbReference type="AlphaFoldDB" id="A0A8J5GL02"/>
<dbReference type="EMBL" id="JACMSC010000010">
    <property type="protein sequence ID" value="KAG6503458.1"/>
    <property type="molecule type" value="Genomic_DNA"/>
</dbReference>
<dbReference type="Gene3D" id="3.80.10.10">
    <property type="entry name" value="Ribonuclease Inhibitor"/>
    <property type="match status" value="1"/>
</dbReference>
<dbReference type="GO" id="GO:0031146">
    <property type="term" value="P:SCF-dependent proteasomal ubiquitin-dependent protein catabolic process"/>
    <property type="evidence" value="ECO:0007669"/>
    <property type="project" value="TreeGrafter"/>
</dbReference>
<reference evidence="1 2" key="1">
    <citation type="submission" date="2020-08" db="EMBL/GenBank/DDBJ databases">
        <title>Plant Genome Project.</title>
        <authorList>
            <person name="Zhang R.-G."/>
        </authorList>
    </citation>
    <scope>NUCLEOTIDE SEQUENCE [LARGE SCALE GENOMIC DNA]</scope>
    <source>
        <tissue evidence="1">Rhizome</tissue>
    </source>
</reference>
<dbReference type="GO" id="GO:0019005">
    <property type="term" value="C:SCF ubiquitin ligase complex"/>
    <property type="evidence" value="ECO:0007669"/>
    <property type="project" value="TreeGrafter"/>
</dbReference>
<name>A0A8J5GL02_ZINOF</name>
<evidence type="ECO:0000313" key="2">
    <source>
        <dbReference type="Proteomes" id="UP000734854"/>
    </source>
</evidence>
<proteinExistence type="predicted"/>
<accession>A0A8J5GL02</accession>
<dbReference type="InterPro" id="IPR032675">
    <property type="entry name" value="LRR_dom_sf"/>
</dbReference>
<comment type="caution">
    <text evidence="1">The sequence shown here is derived from an EMBL/GenBank/DDBJ whole genome shotgun (WGS) entry which is preliminary data.</text>
</comment>
<organism evidence="1 2">
    <name type="scientific">Zingiber officinale</name>
    <name type="common">Ginger</name>
    <name type="synonym">Amomum zingiber</name>
    <dbReference type="NCBI Taxonomy" id="94328"/>
    <lineage>
        <taxon>Eukaryota</taxon>
        <taxon>Viridiplantae</taxon>
        <taxon>Streptophyta</taxon>
        <taxon>Embryophyta</taxon>
        <taxon>Tracheophyta</taxon>
        <taxon>Spermatophyta</taxon>
        <taxon>Magnoliopsida</taxon>
        <taxon>Liliopsida</taxon>
        <taxon>Zingiberales</taxon>
        <taxon>Zingiberaceae</taxon>
        <taxon>Zingiber</taxon>
    </lineage>
</organism>
<dbReference type="Proteomes" id="UP000734854">
    <property type="component" value="Unassembled WGS sequence"/>
</dbReference>
<protein>
    <submittedName>
        <fullName evidence="1">Uncharacterized protein</fullName>
    </submittedName>
</protein>
<keyword evidence="2" id="KW-1185">Reference proteome</keyword>
<dbReference type="PANTHER" id="PTHR13318">
    <property type="entry name" value="PARTNER OF PAIRED, ISOFORM B-RELATED"/>
    <property type="match status" value="1"/>
</dbReference>
<dbReference type="PANTHER" id="PTHR13318:SF105">
    <property type="entry name" value="F-BOX_LRR-REPEAT PROTEIN 3"/>
    <property type="match status" value="1"/>
</dbReference>
<dbReference type="SUPFAM" id="SSF52047">
    <property type="entry name" value="RNI-like"/>
    <property type="match status" value="1"/>
</dbReference>
<sequence length="295" mass="32341">MSNTREMITSRVPGEFVSPFFKDMSRPKSTQIGRIYPPPPPSSSCIGQAASSHPFILSHSRDITTDLLDECLTFVFHFLDAADRQICSLAAPALFSCFEAISNLTLCSSRHSASINNDALELIASRCPNLLSLKLRACCDLMDARMAALSRHCPFLCKLSVYSCCFGAKGIHIVLEGCLLLEELSVKRLHDLHDLTAISGLAVVLFALIANSPYLKTLKLIYCSKDWDTLLEAMDGQVSDRGLIPLSARVDLKFLHLVKMPECITLALSLWLKAAPASTNSMSTDGRRTTSVTRA</sequence>
<gene>
    <name evidence="1" type="ORF">ZIOFF_035771</name>
</gene>
<evidence type="ECO:0000313" key="1">
    <source>
        <dbReference type="EMBL" id="KAG6503458.1"/>
    </source>
</evidence>